<gene>
    <name evidence="2" type="ORF">Vretimale_7539</name>
</gene>
<feature type="compositionally biased region" description="Basic and acidic residues" evidence="1">
    <location>
        <begin position="501"/>
        <end position="512"/>
    </location>
</feature>
<reference evidence="2" key="1">
    <citation type="journal article" date="2021" name="Proc. Natl. Acad. Sci. U.S.A.">
        <title>Three genomes in the algal genus Volvox reveal the fate of a haploid sex-determining region after a transition to homothallism.</title>
        <authorList>
            <person name="Yamamoto K."/>
            <person name="Hamaji T."/>
            <person name="Kawai-Toyooka H."/>
            <person name="Matsuzaki R."/>
            <person name="Takahashi F."/>
            <person name="Nishimura Y."/>
            <person name="Kawachi M."/>
            <person name="Noguchi H."/>
            <person name="Minakuchi Y."/>
            <person name="Umen J.G."/>
            <person name="Toyoda A."/>
            <person name="Nozaki H."/>
        </authorList>
    </citation>
    <scope>NUCLEOTIDE SEQUENCE</scope>
    <source>
        <strain evidence="2">NIES-3785</strain>
    </source>
</reference>
<feature type="compositionally biased region" description="Low complexity" evidence="1">
    <location>
        <begin position="594"/>
        <end position="609"/>
    </location>
</feature>
<feature type="region of interest" description="Disordered" evidence="1">
    <location>
        <begin position="356"/>
        <end position="384"/>
    </location>
</feature>
<feature type="compositionally biased region" description="Low complexity" evidence="1">
    <location>
        <begin position="697"/>
        <end position="714"/>
    </location>
</feature>
<feature type="compositionally biased region" description="Basic and acidic residues" evidence="1">
    <location>
        <begin position="627"/>
        <end position="641"/>
    </location>
</feature>
<dbReference type="Proteomes" id="UP000722791">
    <property type="component" value="Unassembled WGS sequence"/>
</dbReference>
<feature type="region of interest" description="Disordered" evidence="1">
    <location>
        <begin position="1332"/>
        <end position="1380"/>
    </location>
</feature>
<feature type="compositionally biased region" description="Polar residues" evidence="1">
    <location>
        <begin position="244"/>
        <end position="278"/>
    </location>
</feature>
<feature type="compositionally biased region" description="Polar residues" evidence="1">
    <location>
        <begin position="1024"/>
        <end position="1034"/>
    </location>
</feature>
<feature type="region of interest" description="Disordered" evidence="1">
    <location>
        <begin position="491"/>
        <end position="769"/>
    </location>
</feature>
<protein>
    <submittedName>
        <fullName evidence="2">Uncharacterized protein</fullName>
    </submittedName>
</protein>
<feature type="region of interest" description="Disordered" evidence="1">
    <location>
        <begin position="1076"/>
        <end position="1272"/>
    </location>
</feature>
<accession>A0A8J4G938</accession>
<proteinExistence type="predicted"/>
<feature type="region of interest" description="Disordered" evidence="1">
    <location>
        <begin position="193"/>
        <end position="307"/>
    </location>
</feature>
<evidence type="ECO:0000256" key="1">
    <source>
        <dbReference type="SAM" id="MobiDB-lite"/>
    </source>
</evidence>
<feature type="region of interest" description="Disordered" evidence="1">
    <location>
        <begin position="1405"/>
        <end position="1436"/>
    </location>
</feature>
<sequence length="1550" mass="155528">MILGGAMLEVRGSSVLRSAGSGVPPDTGDIIQQAFVPNQRPLVLPASQSHRTLLKGSSLQRTSAGQALTVDALLAAAVVSDNSTVALTHIANTLNQRTGVGFIADTAISLTATASSQIADPRSTPYSADKWSLGTTDKDSRPLMCGSAEFRCGPDAGPAPERKSSAEANLSTASRLNAASAAAATVASARTGSSGHLMMAPTPPPSLPSQPVMATSSSSSISLSPMPSSNVLEEGSGQPPLHTSPAQPCTNALSQCTSLPLHHQPSTPLLHEQQQQLNRSTSAVSSSCSSTASRGGISSFGSSSWGSSTGNSDFLGSSTGSGCGASNNSNGSSWLSMKGGGIGAGYGGGRARCGARVTSSRGGTTTRTSLPVAAQGQGGVSAMRHSTNGATAAASCGTGGGSSTGGSYSNRSILRDGIGVPPVAPLGFIDMHSFGCNNNNSSSSSLRGSSRPASALLEPLKREEGPSRGESVGAVAAGASAPSMAAVLATATSASAPAPTHDPRPELAESMRQRAAPTPPNGCNRNCGGSDGGDSDGDSGSDVRGPSSCEAGSRSASVLRRRVATDRPSASSTGIQEARSKVLPVSSSPPPLKPVVTGGVASVGASRGPAAPPRQRVCAGKGSTSQKRQDVSGNERDDIDNARAGADAAEATGENTSQARALRTATQRSRSSSGSPKRSRNTRRSSSGGCGSGGGSTRAVSSSGATGRSNSSTRQPRRGRRSSSKQLLKSSGSSLVAGGMGVGTTALPRSRSCTPCSSPRGSAANSLSGSCQLQLTGRTKSGSTLIAAAAEAPSRPAAAADAAPRLRNPGSTPHAYFRSAPPGAAYCASGRYNLATVYGLGAKSGDGGGKVAVSTRAPMQGQLACADTVATGAATPLNIQAVNAGSGSDREHPLSCPLPIKPTTASPPPLLLSRVSVRTPEPSVPPLLSSNNNGSGGPVAAETLSLHGSSIATSAAATVATVLAVANPTQGLRLCIGSAGAAVGPAHVAETTAAGPVRSASFGLQSAPHSPRSGGSAAAIGQVASANGSSSSWRPSLEPLPCSSSGRYPHDLTANSAAAAAMGPGLLGTQPSVERYWSSEQQRRRTASSFTGDGGGAAADPPPGRSSPPRLQPLETVTAVPLPTHVADGGGAGGSPSVGLPSLHFPPKPPHLAPLQSHRQPDAAGGPVGLAASSRVSTHVRDLPSLEEPQPHHPQQNHQIHQNHQQQQQHMQDMSELGPASRGSDSNGHASTLHVGPAPFPTTPLDWRKPSPQPLQFKSLQPGGDGGLSHFAAATATGGSNGVGGAGSGVIGATAATFVVSGSAAHMTGSTASKGGNNGGGGTVSPCRRRVQRHTAASPGRLYHTQPLPGPAAGSFGGVDTDGGESGRGSSGGGAVSNRVNIASMTVRETSDHVRKAQERLEAYSRAQKEKARAAEAEEVARRQRQAEERNRHVAQRERRRVEVYALNALLARCEAARTQQLIEAMAKAGKGRENQPQRQIHQQSLDLSETRSVAGGSDSDDSGDSDGEDDEDGEGDGATGGGRGGRSDVQRGGGKVARPAAAEFLRHGV</sequence>
<feature type="region of interest" description="Disordered" evidence="1">
    <location>
        <begin position="1308"/>
        <end position="1327"/>
    </location>
</feature>
<name>A0A8J4G938_9CHLO</name>
<feature type="compositionally biased region" description="Low complexity" evidence="1">
    <location>
        <begin position="724"/>
        <end position="735"/>
    </location>
</feature>
<dbReference type="EMBL" id="BNCQ01000012">
    <property type="protein sequence ID" value="GIM02690.1"/>
    <property type="molecule type" value="Genomic_DNA"/>
</dbReference>
<feature type="compositionally biased region" description="Low complexity" evidence="1">
    <location>
        <begin position="642"/>
        <end position="676"/>
    </location>
</feature>
<dbReference type="OrthoDB" id="553164at2759"/>
<comment type="caution">
    <text evidence="2">The sequence shown here is derived from an EMBL/GenBank/DDBJ whole genome shotgun (WGS) entry which is preliminary data.</text>
</comment>
<evidence type="ECO:0000313" key="3">
    <source>
        <dbReference type="Proteomes" id="UP000722791"/>
    </source>
</evidence>
<feature type="compositionally biased region" description="Gly residues" evidence="1">
    <location>
        <begin position="1355"/>
        <end position="1375"/>
    </location>
</feature>
<feature type="region of interest" description="Disordered" evidence="1">
    <location>
        <begin position="1001"/>
        <end position="1045"/>
    </location>
</feature>
<feature type="compositionally biased region" description="Low complexity" evidence="1">
    <location>
        <begin position="748"/>
        <end position="762"/>
    </location>
</feature>
<feature type="region of interest" description="Disordered" evidence="1">
    <location>
        <begin position="119"/>
        <end position="170"/>
    </location>
</feature>
<feature type="compositionally biased region" description="Low complexity" evidence="1">
    <location>
        <begin position="216"/>
        <end position="229"/>
    </location>
</feature>
<feature type="region of interest" description="Disordered" evidence="1">
    <location>
        <begin position="1468"/>
        <end position="1550"/>
    </location>
</feature>
<feature type="compositionally biased region" description="Low complexity" evidence="1">
    <location>
        <begin position="1193"/>
        <end position="1212"/>
    </location>
</feature>
<feature type="compositionally biased region" description="Acidic residues" evidence="1">
    <location>
        <begin position="1499"/>
        <end position="1516"/>
    </location>
</feature>
<feature type="compositionally biased region" description="Low complexity" evidence="1">
    <location>
        <begin position="356"/>
        <end position="369"/>
    </location>
</feature>
<evidence type="ECO:0000313" key="2">
    <source>
        <dbReference type="EMBL" id="GIM02690.1"/>
    </source>
</evidence>
<feature type="compositionally biased region" description="Low complexity" evidence="1">
    <location>
        <begin position="279"/>
        <end position="307"/>
    </location>
</feature>
<organism evidence="2 3">
    <name type="scientific">Volvox reticuliferus</name>
    <dbReference type="NCBI Taxonomy" id="1737510"/>
    <lineage>
        <taxon>Eukaryota</taxon>
        <taxon>Viridiplantae</taxon>
        <taxon>Chlorophyta</taxon>
        <taxon>core chlorophytes</taxon>
        <taxon>Chlorophyceae</taxon>
        <taxon>CS clade</taxon>
        <taxon>Chlamydomonadales</taxon>
        <taxon>Volvocaceae</taxon>
        <taxon>Volvox</taxon>
    </lineage>
</organism>
<feature type="compositionally biased region" description="Polar residues" evidence="1">
    <location>
        <begin position="1477"/>
        <end position="1492"/>
    </location>
</feature>